<evidence type="ECO:0008006" key="3">
    <source>
        <dbReference type="Google" id="ProtNLM"/>
    </source>
</evidence>
<evidence type="ECO:0000313" key="2">
    <source>
        <dbReference type="Proteomes" id="UP000002724"/>
    </source>
</evidence>
<dbReference type="KEGG" id="pph:Ppha_0783"/>
<sequence>MEQQKLRELLDTLHQELEQVDSIDDTTEAVLSNLRSDMQRLLNEKAGAIHEDASLMERMNGALDHFEEGHPKLSLTLQLLLESLAKMGF</sequence>
<dbReference type="Pfam" id="PF14357">
    <property type="entry name" value="DUF4404"/>
    <property type="match status" value="1"/>
</dbReference>
<protein>
    <recommendedName>
        <fullName evidence="3">DUF4404 family protein</fullName>
    </recommendedName>
</protein>
<dbReference type="AlphaFoldDB" id="B4SEI3"/>
<evidence type="ECO:0000313" key="1">
    <source>
        <dbReference type="EMBL" id="ACF43075.1"/>
    </source>
</evidence>
<dbReference type="EMBL" id="CP001110">
    <property type="protein sequence ID" value="ACF43075.1"/>
    <property type="molecule type" value="Genomic_DNA"/>
</dbReference>
<dbReference type="Proteomes" id="UP000002724">
    <property type="component" value="Chromosome"/>
</dbReference>
<dbReference type="HOGENOM" id="CLU_182968_1_0_10"/>
<gene>
    <name evidence="1" type="ordered locus">Ppha_0783</name>
</gene>
<reference evidence="1 2" key="1">
    <citation type="submission" date="2008-06" db="EMBL/GenBank/DDBJ databases">
        <title>Complete sequence of Pelodictyon phaeoclathratiforme BU-1.</title>
        <authorList>
            <consortium name="US DOE Joint Genome Institute"/>
            <person name="Lucas S."/>
            <person name="Copeland A."/>
            <person name="Lapidus A."/>
            <person name="Glavina del Rio T."/>
            <person name="Dalin E."/>
            <person name="Tice H."/>
            <person name="Bruce D."/>
            <person name="Goodwin L."/>
            <person name="Pitluck S."/>
            <person name="Schmutz J."/>
            <person name="Larimer F."/>
            <person name="Land M."/>
            <person name="Hauser L."/>
            <person name="Kyrpides N."/>
            <person name="Mikhailova N."/>
            <person name="Liu Z."/>
            <person name="Li T."/>
            <person name="Zhao F."/>
            <person name="Overmann J."/>
            <person name="Bryant D.A."/>
            <person name="Richardson P."/>
        </authorList>
    </citation>
    <scope>NUCLEOTIDE SEQUENCE [LARGE SCALE GENOMIC DNA]</scope>
    <source>
        <strain evidence="2">DSM 5477 / BU-1</strain>
    </source>
</reference>
<dbReference type="RefSeq" id="WP_012507570.1">
    <property type="nucleotide sequence ID" value="NC_011060.1"/>
</dbReference>
<dbReference type="STRING" id="324925.Ppha_0783"/>
<proteinExistence type="predicted"/>
<accession>B4SEI3</accession>
<name>B4SEI3_PELPB</name>
<keyword evidence="2" id="KW-1185">Reference proteome</keyword>
<dbReference type="InterPro" id="IPR025516">
    <property type="entry name" value="DUF4404"/>
</dbReference>
<dbReference type="OrthoDB" id="595265at2"/>
<organism evidence="1 2">
    <name type="scientific">Pelodictyon phaeoclathratiforme (strain DSM 5477 / BU-1)</name>
    <dbReference type="NCBI Taxonomy" id="324925"/>
    <lineage>
        <taxon>Bacteria</taxon>
        <taxon>Pseudomonadati</taxon>
        <taxon>Chlorobiota</taxon>
        <taxon>Chlorobiia</taxon>
        <taxon>Chlorobiales</taxon>
        <taxon>Chlorobiaceae</taxon>
        <taxon>Chlorobium/Pelodictyon group</taxon>
        <taxon>Pelodictyon</taxon>
    </lineage>
</organism>